<dbReference type="RefSeq" id="WP_169412080.1">
    <property type="nucleotide sequence ID" value="NZ_JAAXKZ010000023.1"/>
</dbReference>
<evidence type="ECO:0000256" key="1">
    <source>
        <dbReference type="SAM" id="MobiDB-lite"/>
    </source>
</evidence>
<name>A0A848DGR7_9PSEU</name>
<protein>
    <submittedName>
        <fullName evidence="2">Uncharacterized protein</fullName>
    </submittedName>
</protein>
<feature type="region of interest" description="Disordered" evidence="1">
    <location>
        <begin position="58"/>
        <end position="85"/>
    </location>
</feature>
<evidence type="ECO:0000313" key="3">
    <source>
        <dbReference type="Proteomes" id="UP000586918"/>
    </source>
</evidence>
<comment type="caution">
    <text evidence="2">The sequence shown here is derived from an EMBL/GenBank/DDBJ whole genome shotgun (WGS) entry which is preliminary data.</text>
</comment>
<dbReference type="AlphaFoldDB" id="A0A848DGR7"/>
<keyword evidence="3" id="KW-1185">Reference proteome</keyword>
<gene>
    <name evidence="2" type="ORF">HF519_08980</name>
</gene>
<sequence length="85" mass="9308">MGIEDPEPDVLEQRVPAVADAEDDELEELPDGLAEVPIEADPADVAEDLEDVILTVPRDTPLEADPADVAEQRREIPHDDLDQDV</sequence>
<feature type="compositionally biased region" description="Basic and acidic residues" evidence="1">
    <location>
        <begin position="70"/>
        <end position="85"/>
    </location>
</feature>
<organism evidence="2 3">
    <name type="scientific">Pseudonocardia bannensis</name>
    <dbReference type="NCBI Taxonomy" id="630973"/>
    <lineage>
        <taxon>Bacteria</taxon>
        <taxon>Bacillati</taxon>
        <taxon>Actinomycetota</taxon>
        <taxon>Actinomycetes</taxon>
        <taxon>Pseudonocardiales</taxon>
        <taxon>Pseudonocardiaceae</taxon>
        <taxon>Pseudonocardia</taxon>
    </lineage>
</organism>
<dbReference type="Proteomes" id="UP000586918">
    <property type="component" value="Unassembled WGS sequence"/>
</dbReference>
<accession>A0A848DGR7</accession>
<proteinExistence type="predicted"/>
<evidence type="ECO:0000313" key="2">
    <source>
        <dbReference type="EMBL" id="NMH91711.1"/>
    </source>
</evidence>
<reference evidence="2 3" key="1">
    <citation type="submission" date="2020-04" db="EMBL/GenBank/DDBJ databases">
        <authorList>
            <person name="Klaysubun C."/>
            <person name="Duangmal K."/>
            <person name="Lipun K."/>
        </authorList>
    </citation>
    <scope>NUCLEOTIDE SEQUENCE [LARGE SCALE GENOMIC DNA]</scope>
    <source>
        <strain evidence="2 3">DSM 45300</strain>
    </source>
</reference>
<dbReference type="EMBL" id="JAAXKZ010000023">
    <property type="protein sequence ID" value="NMH91711.1"/>
    <property type="molecule type" value="Genomic_DNA"/>
</dbReference>